<sequence>MKRYSAHFLRLALGAILAWTSVLHAAPTDLNTLLQQIQQAARELDYAGVFSYSNSAGVQTMRLVHVIDGKGERERLESLDGPEREYLRINDVTQCLIPERQVIILEQSRNDRFPALLTGNTEKIDQYYQMQIRDKKRVGGRECQEYTLTPLDEWRYGYHICVDTEHNLLLQTQTIAMRAEPTIVNQTAFASLTVGGAAIQSQALDSDWKHKEWRVIAANRENVDLAATGWRIPSPAGFVAVSEISRFMRSERQVAQLVLSDGLASISVFIEPVDSYSQRLKADPGSKKGSIHLFRKRIGDYWLTATGEVPLATLHYVGNGAEFVPVVK</sequence>
<dbReference type="Gene3D" id="3.30.200.100">
    <property type="entry name" value="MucB/RseB, C-terminal domain"/>
    <property type="match status" value="1"/>
</dbReference>
<evidence type="ECO:0000313" key="8">
    <source>
        <dbReference type="EMBL" id="AQS51099.1"/>
    </source>
</evidence>
<dbReference type="GO" id="GO:0032885">
    <property type="term" value="P:regulation of polysaccharide biosynthetic process"/>
    <property type="evidence" value="ECO:0007669"/>
    <property type="project" value="TreeGrafter"/>
</dbReference>
<dbReference type="GO" id="GO:0045152">
    <property type="term" value="F:antisigma factor binding"/>
    <property type="evidence" value="ECO:0007669"/>
    <property type="project" value="TreeGrafter"/>
</dbReference>
<dbReference type="InterPro" id="IPR038484">
    <property type="entry name" value="MucB/RseB_C_sf"/>
</dbReference>
<dbReference type="EMBL" id="CP019697">
    <property type="protein sequence ID" value="AQS51099.1"/>
    <property type="molecule type" value="Genomic_DNA"/>
</dbReference>
<dbReference type="CDD" id="cd16327">
    <property type="entry name" value="RseB"/>
    <property type="match status" value="1"/>
</dbReference>
<comment type="subcellular location">
    <subcellularLocation>
        <location evidence="1">Periplasm</location>
    </subcellularLocation>
</comment>
<evidence type="ECO:0000259" key="6">
    <source>
        <dbReference type="Pfam" id="PF03888"/>
    </source>
</evidence>
<dbReference type="Pfam" id="PF17188">
    <property type="entry name" value="MucB_RseB_C"/>
    <property type="match status" value="1"/>
</dbReference>
<organism evidence="8 9">
    <name type="scientific">Paenalcaligenes hominis</name>
    <dbReference type="NCBI Taxonomy" id="643674"/>
    <lineage>
        <taxon>Bacteria</taxon>
        <taxon>Pseudomonadati</taxon>
        <taxon>Pseudomonadota</taxon>
        <taxon>Betaproteobacteria</taxon>
        <taxon>Burkholderiales</taxon>
        <taxon>Alcaligenaceae</taxon>
        <taxon>Paenalcaligenes</taxon>
    </lineage>
</organism>
<dbReference type="PANTHER" id="PTHR38782:SF1">
    <property type="entry name" value="SIGMA-E FACTOR REGULATORY PROTEIN RSEB"/>
    <property type="match status" value="1"/>
</dbReference>
<evidence type="ECO:0000256" key="1">
    <source>
        <dbReference type="ARBA" id="ARBA00004418"/>
    </source>
</evidence>
<evidence type="ECO:0000256" key="5">
    <source>
        <dbReference type="SAM" id="SignalP"/>
    </source>
</evidence>
<feature type="signal peptide" evidence="5">
    <location>
        <begin position="1"/>
        <end position="25"/>
    </location>
</feature>
<dbReference type="InterPro" id="IPR005588">
    <property type="entry name" value="MucB_RseB"/>
</dbReference>
<comment type="similarity">
    <text evidence="2">Belongs to the RseB family.</text>
</comment>
<accession>A0A1U9JZF4</accession>
<feature type="chain" id="PRO_5012030143" description="Siderophore-interacting protein" evidence="5">
    <location>
        <begin position="26"/>
        <end position="328"/>
    </location>
</feature>
<dbReference type="GO" id="GO:0030288">
    <property type="term" value="C:outer membrane-bounded periplasmic space"/>
    <property type="evidence" value="ECO:0007669"/>
    <property type="project" value="TreeGrafter"/>
</dbReference>
<name>A0A1U9JZF4_9BURK</name>
<feature type="domain" description="MucB/RseB C-terminal" evidence="7">
    <location>
        <begin position="227"/>
        <end position="320"/>
    </location>
</feature>
<reference evidence="8 9" key="1">
    <citation type="submission" date="2017-01" db="EMBL/GenBank/DDBJ databases">
        <title>Complete Genome Sequence of Paenalcaligenes hominis, Isolated from a paraplegic Patient with neurogenic bladder.</title>
        <authorList>
            <person name="Mukhopadhyay R."/>
            <person name="Joaquin J."/>
            <person name="Hogue R."/>
            <person name="Kilaru A."/>
            <person name="Jospin G."/>
            <person name="Mars K."/>
            <person name="Eisen J.A."/>
            <person name="Chaturvedi V."/>
        </authorList>
    </citation>
    <scope>NUCLEOTIDE SEQUENCE [LARGE SCALE GENOMIC DNA]</scope>
    <source>
        <strain evidence="8 9">15S00501</strain>
    </source>
</reference>
<evidence type="ECO:0000259" key="7">
    <source>
        <dbReference type="Pfam" id="PF17188"/>
    </source>
</evidence>
<keyword evidence="3 5" id="KW-0732">Signal</keyword>
<evidence type="ECO:0000256" key="4">
    <source>
        <dbReference type="ARBA" id="ARBA00022764"/>
    </source>
</evidence>
<gene>
    <name evidence="8" type="ORF">PAEH1_05055</name>
</gene>
<proteinExistence type="inferred from homology"/>
<evidence type="ECO:0000256" key="3">
    <source>
        <dbReference type="ARBA" id="ARBA00022729"/>
    </source>
</evidence>
<dbReference type="InterPro" id="IPR033434">
    <property type="entry name" value="MucB/RseB_N"/>
</dbReference>
<feature type="domain" description="MucB/RseB N-terminal" evidence="6">
    <location>
        <begin position="31"/>
        <end position="205"/>
    </location>
</feature>
<dbReference type="Gene3D" id="2.50.20.10">
    <property type="entry name" value="Lipoprotein localisation LolA/LolB/LppX"/>
    <property type="match status" value="1"/>
</dbReference>
<dbReference type="InterPro" id="IPR033436">
    <property type="entry name" value="MucB/RseB_C"/>
</dbReference>
<dbReference type="PANTHER" id="PTHR38782">
    <property type="match status" value="1"/>
</dbReference>
<dbReference type="AlphaFoldDB" id="A0A1U9JZF4"/>
<dbReference type="STRING" id="643674.PAEH1_05055"/>
<evidence type="ECO:0008006" key="10">
    <source>
        <dbReference type="Google" id="ProtNLM"/>
    </source>
</evidence>
<protein>
    <recommendedName>
        <fullName evidence="10">Siderophore-interacting protein</fullName>
    </recommendedName>
</protein>
<evidence type="ECO:0000313" key="9">
    <source>
        <dbReference type="Proteomes" id="UP000189369"/>
    </source>
</evidence>
<dbReference type="OrthoDB" id="7067274at2"/>
<dbReference type="KEGG" id="phn:PAEH1_05055"/>
<evidence type="ECO:0000256" key="2">
    <source>
        <dbReference type="ARBA" id="ARBA00008150"/>
    </source>
</evidence>
<dbReference type="Pfam" id="PF03888">
    <property type="entry name" value="MucB_RseB"/>
    <property type="match status" value="1"/>
</dbReference>
<dbReference type="PIRSF" id="PIRSF005427">
    <property type="entry name" value="RseB"/>
    <property type="match status" value="1"/>
</dbReference>
<dbReference type="Proteomes" id="UP000189369">
    <property type="component" value="Chromosome"/>
</dbReference>
<keyword evidence="4" id="KW-0574">Periplasm</keyword>